<dbReference type="AlphaFoldDB" id="A0A1Y0B4L9"/>
<organism evidence="1">
    <name type="scientific">Utricularia reniformis</name>
    <dbReference type="NCBI Taxonomy" id="192314"/>
    <lineage>
        <taxon>Eukaryota</taxon>
        <taxon>Viridiplantae</taxon>
        <taxon>Streptophyta</taxon>
        <taxon>Embryophyta</taxon>
        <taxon>Tracheophyta</taxon>
        <taxon>Spermatophyta</taxon>
        <taxon>Magnoliopsida</taxon>
        <taxon>eudicotyledons</taxon>
        <taxon>Gunneridae</taxon>
        <taxon>Pentapetalae</taxon>
        <taxon>asterids</taxon>
        <taxon>lamiids</taxon>
        <taxon>Lamiales</taxon>
        <taxon>Lentibulariaceae</taxon>
        <taxon>Utricularia</taxon>
    </lineage>
</organism>
<geneLocation type="mitochondrion" evidence="1"/>
<sequence length="51" mass="5861">MIIEIGFLTLLFYRTSSDEIENLRSDANNQSKERAFSLFDFSDRALIGDSL</sequence>
<dbReference type="EMBL" id="KY774314">
    <property type="protein sequence ID" value="ART32371.1"/>
    <property type="molecule type" value="Genomic_DNA"/>
</dbReference>
<evidence type="ECO:0000313" key="1">
    <source>
        <dbReference type="EMBL" id="ART32371.1"/>
    </source>
</evidence>
<keyword evidence="1" id="KW-0496">Mitochondrion</keyword>
<name>A0A1Y0B4L9_9LAMI</name>
<proteinExistence type="predicted"/>
<protein>
    <submittedName>
        <fullName evidence="1">Uncharacterized protein</fullName>
    </submittedName>
</protein>
<accession>A0A1Y0B4L9</accession>
<gene>
    <name evidence="1" type="ORF">AEK19_MT2225</name>
</gene>
<reference evidence="1" key="1">
    <citation type="submission" date="2017-03" db="EMBL/GenBank/DDBJ databases">
        <title>The mitochondrial genome of the carnivorous plant Utricularia reniformis (Lentibulariaceae): structure, comparative analysis and evolutionary landmarks.</title>
        <authorList>
            <person name="Silva S.R."/>
            <person name="Alvarenga D.O."/>
            <person name="Michael T.P."/>
            <person name="Miranda V.F.O."/>
            <person name="Varani A.M."/>
        </authorList>
    </citation>
    <scope>NUCLEOTIDE SEQUENCE</scope>
</reference>